<evidence type="ECO:0000313" key="2">
    <source>
        <dbReference type="Proteomes" id="UP000317648"/>
    </source>
</evidence>
<evidence type="ECO:0008006" key="3">
    <source>
        <dbReference type="Google" id="ProtNLM"/>
    </source>
</evidence>
<dbReference type="KEGG" id="lcre:Pla8534_21900"/>
<name>A0A518DRD0_9BACT</name>
<sequence>MLEKVVLLLEQSDSFAAMDLVESLDEPEESGLAYSNLVRDLYGKRKDVAGMLLIGRAGIRYCLDRAAEADDGNPEFAGKMRSQAKTIAFNVSVNAWPGWNEGAVVTRSDSLTALDTARFHLRLTRELKHEPDKLGNAYWLIGAHHLALGQHAAAVEQFEYAIAKFNAADKPDYAQMVLGYQGMAEQAQPALADQGAKRLAAAQAALREMKTEDAAFFAKQLQEVSDYFAARRAKAENTSARP</sequence>
<keyword evidence="2" id="KW-1185">Reference proteome</keyword>
<gene>
    <name evidence="1" type="ORF">Pla8534_21900</name>
</gene>
<accession>A0A518DRD0</accession>
<reference evidence="1 2" key="1">
    <citation type="submission" date="2019-02" db="EMBL/GenBank/DDBJ databases">
        <title>Deep-cultivation of Planctomycetes and their phenomic and genomic characterization uncovers novel biology.</title>
        <authorList>
            <person name="Wiegand S."/>
            <person name="Jogler M."/>
            <person name="Boedeker C."/>
            <person name="Pinto D."/>
            <person name="Vollmers J."/>
            <person name="Rivas-Marin E."/>
            <person name="Kohn T."/>
            <person name="Peeters S.H."/>
            <person name="Heuer A."/>
            <person name="Rast P."/>
            <person name="Oberbeckmann S."/>
            <person name="Bunk B."/>
            <person name="Jeske O."/>
            <person name="Meyerdierks A."/>
            <person name="Storesund J.E."/>
            <person name="Kallscheuer N."/>
            <person name="Luecker S."/>
            <person name="Lage O.M."/>
            <person name="Pohl T."/>
            <person name="Merkel B.J."/>
            <person name="Hornburger P."/>
            <person name="Mueller R.-W."/>
            <person name="Bruemmer F."/>
            <person name="Labrenz M."/>
            <person name="Spormann A.M."/>
            <person name="Op den Camp H."/>
            <person name="Overmann J."/>
            <person name="Amann R."/>
            <person name="Jetten M.S.M."/>
            <person name="Mascher T."/>
            <person name="Medema M.H."/>
            <person name="Devos D.P."/>
            <person name="Kaster A.-K."/>
            <person name="Ovreas L."/>
            <person name="Rohde M."/>
            <person name="Galperin M.Y."/>
            <person name="Jogler C."/>
        </authorList>
    </citation>
    <scope>NUCLEOTIDE SEQUENCE [LARGE SCALE GENOMIC DNA]</scope>
    <source>
        <strain evidence="1 2">Pla85_3_4</strain>
    </source>
</reference>
<organism evidence="1 2">
    <name type="scientific">Lignipirellula cremea</name>
    <dbReference type="NCBI Taxonomy" id="2528010"/>
    <lineage>
        <taxon>Bacteria</taxon>
        <taxon>Pseudomonadati</taxon>
        <taxon>Planctomycetota</taxon>
        <taxon>Planctomycetia</taxon>
        <taxon>Pirellulales</taxon>
        <taxon>Pirellulaceae</taxon>
        <taxon>Lignipirellula</taxon>
    </lineage>
</organism>
<dbReference type="AlphaFoldDB" id="A0A518DRD0"/>
<protein>
    <recommendedName>
        <fullName evidence="3">Tetratricopeptide repeat protein</fullName>
    </recommendedName>
</protein>
<proteinExistence type="predicted"/>
<dbReference type="EMBL" id="CP036433">
    <property type="protein sequence ID" value="QDU94400.1"/>
    <property type="molecule type" value="Genomic_DNA"/>
</dbReference>
<dbReference type="Proteomes" id="UP000317648">
    <property type="component" value="Chromosome"/>
</dbReference>
<evidence type="ECO:0000313" key="1">
    <source>
        <dbReference type="EMBL" id="QDU94400.1"/>
    </source>
</evidence>